<reference evidence="4 5" key="1">
    <citation type="submission" date="2020-08" db="EMBL/GenBank/DDBJ databases">
        <authorList>
            <person name="Koutsovoulos G."/>
            <person name="Danchin GJ E."/>
        </authorList>
    </citation>
    <scope>NUCLEOTIDE SEQUENCE [LARGE SCALE GENOMIC DNA]</scope>
</reference>
<name>A0A6V7X1I1_MELEN</name>
<keyword evidence="1" id="KW-0378">Hydrolase</keyword>
<dbReference type="InterPro" id="IPR031631">
    <property type="entry name" value="Glyco_hydro_63N"/>
</dbReference>
<comment type="catalytic activity">
    <reaction evidence="1">
        <text>N(4)-(alpha-D-Glc-(1-&gt;2)-alpha-D-Glc-(1-&gt;3)-alpha-D-Glc-(1-&gt;3)-alpha-D-Man-(1-&gt;2)-alpha-D-Man-(1-&gt;2)-alpha-D-Man-(1-&gt;3)-[alpha-D-Man-(1-&gt;2)-alpha-D-Man-(1-&gt;3)-[alpha-D-Man-(1-&gt;2)-alpha-D-Man-(1-&gt;6)]-alpha-D-Man-(1-&gt;6)]-beta-D-Man-(1-&gt;4)-beta-D-GlcNAc-(1-&gt;4)-beta-D-GlcNAc)-L-asparaginyl-[protein] + H2O = N(4)-(alpha-D-Glc-(1-&gt;3)-alpha-D-Glc-(1-&gt;3)-alpha-D-Man-(1-&gt;2)-alpha-D-Man-(1-&gt;2)-alpha-D-Man-(1-&gt;3)-[alpha-D-Man-(1-&gt;2)-alpha-D-Man-(1-&gt;3)-[alpha-D-Man-(1-&gt;2)-alpha-D-Man-(1-&gt;6)]-alpha-D-Man-(1-&gt;6)]-beta-D-Man-(1-&gt;4)-beta-D-GlcNAc-(1-&gt;4)-beta-D-GlcNAc)-L-asparaginyl-[protein] + beta-D-glucose</text>
        <dbReference type="Rhea" id="RHEA:55988"/>
        <dbReference type="Rhea" id="RHEA-COMP:12806"/>
        <dbReference type="Rhea" id="RHEA-COMP:14355"/>
        <dbReference type="ChEBI" id="CHEBI:15377"/>
        <dbReference type="ChEBI" id="CHEBI:15903"/>
        <dbReference type="ChEBI" id="CHEBI:59082"/>
        <dbReference type="ChEBI" id="CHEBI:132537"/>
        <dbReference type="EC" id="3.2.1.106"/>
    </reaction>
</comment>
<sequence>MNPSEPIAGLEQIDIAKSLEEGTTRTTSITTTTTSSTSLPPLKTTSTSNPSIFTTKIKILILLALAFFSLILATIILFLSSSHSENQKEFPFYLNKTSEEFKDLLSINKLINRSNYDPSEKSKLPIASHPIMFNETGWSSYRPQLYFGLKNRRPDSPLFGVMWYRQKLATKPEDIVLRNWAKHEDDVVFMWNQHDGRSFGSQKLIDGEYNIRTDFLNFKSSSWMARFYLTNNSTTKEWPQQLAFILYFAVQDPISTLQMTSIHPTKSGEINLLKGKCDAVNGEFYLKVKPISGSGSKISATAIKSEPFPDMAKN</sequence>
<dbReference type="Proteomes" id="UP000580250">
    <property type="component" value="Unassembled WGS sequence"/>
</dbReference>
<evidence type="ECO:0000313" key="5">
    <source>
        <dbReference type="Proteomes" id="UP000580250"/>
    </source>
</evidence>
<dbReference type="PANTHER" id="PTHR10412:SF16">
    <property type="entry name" value="GLYCOSYL HYDROLASE FAMILY 63 C-TERMINAL DOMAIN-CONTAINING PROTEIN"/>
    <property type="match status" value="1"/>
</dbReference>
<evidence type="ECO:0000256" key="2">
    <source>
        <dbReference type="SAM" id="MobiDB-lite"/>
    </source>
</evidence>
<comment type="similarity">
    <text evidence="1">Belongs to the glycosyl hydrolase 63 family.</text>
</comment>
<proteinExistence type="inferred from homology"/>
<evidence type="ECO:0000259" key="3">
    <source>
        <dbReference type="Pfam" id="PF16923"/>
    </source>
</evidence>
<comment type="caution">
    <text evidence="4">The sequence shown here is derived from an EMBL/GenBank/DDBJ whole genome shotgun (WGS) entry which is preliminary data.</text>
</comment>
<dbReference type="GO" id="GO:0009311">
    <property type="term" value="P:oligosaccharide metabolic process"/>
    <property type="evidence" value="ECO:0007669"/>
    <property type="project" value="UniProtKB-UniRule"/>
</dbReference>
<protein>
    <recommendedName>
        <fullName evidence="1">Mannosyl-oligosaccharide glucosidase</fullName>
        <ecNumber evidence="1">3.2.1.106</ecNumber>
    </recommendedName>
</protein>
<comment type="subcellular location">
    <subcellularLocation>
        <location evidence="1">Endoplasmic reticulum membrane</location>
        <topology evidence="1">Single-pass type II membrane protein</topology>
    </subcellularLocation>
</comment>
<dbReference type="PANTHER" id="PTHR10412">
    <property type="entry name" value="MANNOSYL-OLIGOSACCHARIDE GLUCOSIDASE"/>
    <property type="match status" value="1"/>
</dbReference>
<keyword evidence="1" id="KW-0256">Endoplasmic reticulum</keyword>
<keyword evidence="1" id="KW-0812">Transmembrane</keyword>
<dbReference type="EMBL" id="CAJEWN010001006">
    <property type="protein sequence ID" value="CAD2193132.1"/>
    <property type="molecule type" value="Genomic_DNA"/>
</dbReference>
<organism evidence="4 5">
    <name type="scientific">Meloidogyne enterolobii</name>
    <name type="common">Root-knot nematode worm</name>
    <name type="synonym">Meloidogyne mayaguensis</name>
    <dbReference type="NCBI Taxonomy" id="390850"/>
    <lineage>
        <taxon>Eukaryota</taxon>
        <taxon>Metazoa</taxon>
        <taxon>Ecdysozoa</taxon>
        <taxon>Nematoda</taxon>
        <taxon>Chromadorea</taxon>
        <taxon>Rhabditida</taxon>
        <taxon>Tylenchina</taxon>
        <taxon>Tylenchomorpha</taxon>
        <taxon>Tylenchoidea</taxon>
        <taxon>Meloidogynidae</taxon>
        <taxon>Meloidogyninae</taxon>
        <taxon>Meloidogyne</taxon>
    </lineage>
</organism>
<dbReference type="EC" id="3.2.1.106" evidence="1"/>
<dbReference type="Pfam" id="PF16923">
    <property type="entry name" value="Glyco_hydro_63N"/>
    <property type="match status" value="1"/>
</dbReference>
<keyword evidence="1" id="KW-0472">Membrane</keyword>
<dbReference type="GO" id="GO:0005789">
    <property type="term" value="C:endoplasmic reticulum membrane"/>
    <property type="evidence" value="ECO:0007669"/>
    <property type="project" value="UniProtKB-SubCell"/>
</dbReference>
<dbReference type="AlphaFoldDB" id="A0A6V7X1I1"/>
<feature type="transmembrane region" description="Helical" evidence="1">
    <location>
        <begin position="59"/>
        <end position="79"/>
    </location>
</feature>
<keyword evidence="1" id="KW-1133">Transmembrane helix</keyword>
<evidence type="ECO:0000313" key="4">
    <source>
        <dbReference type="EMBL" id="CAD2193132.1"/>
    </source>
</evidence>
<dbReference type="InterPro" id="IPR038518">
    <property type="entry name" value="Glyco_hydro_63N_sf"/>
</dbReference>
<gene>
    <name evidence="4" type="ORF">MENT_LOCUS46062</name>
</gene>
<dbReference type="GO" id="GO:0006487">
    <property type="term" value="P:protein N-linked glycosylation"/>
    <property type="evidence" value="ECO:0007669"/>
    <property type="project" value="UniProtKB-UniRule"/>
</dbReference>
<feature type="region of interest" description="Disordered" evidence="2">
    <location>
        <begin position="23"/>
        <end position="46"/>
    </location>
</feature>
<evidence type="ECO:0000256" key="1">
    <source>
        <dbReference type="RuleBase" id="RU368089"/>
    </source>
</evidence>
<accession>A0A6V7X1I1</accession>
<keyword evidence="1" id="KW-0326">Glycosidase</keyword>
<dbReference type="GO" id="GO:0004573">
    <property type="term" value="F:Glc3Man9GlcNAc2 oligosaccharide glucosidase activity"/>
    <property type="evidence" value="ECO:0007669"/>
    <property type="project" value="UniProtKB-UniRule"/>
</dbReference>
<dbReference type="Gene3D" id="2.70.98.110">
    <property type="entry name" value="Glycosyl hydrolase family 63, N-terminal domain"/>
    <property type="match status" value="1"/>
</dbReference>
<dbReference type="OrthoDB" id="410058at2759"/>
<feature type="domain" description="Glycosyl hydrolase family 63 N-terminal" evidence="3">
    <location>
        <begin position="138"/>
        <end position="290"/>
    </location>
</feature>
<comment type="function">
    <text evidence="1">Cleaves the distal alpha 1,2-linked glucose residue from the Glc(3)Man(9)GlcNAc(2) oligosaccharide precursor.</text>
</comment>
<dbReference type="InterPro" id="IPR004888">
    <property type="entry name" value="Glycoside_hydrolase_63"/>
</dbReference>
<feature type="compositionally biased region" description="Low complexity" evidence="2">
    <location>
        <begin position="24"/>
        <end position="46"/>
    </location>
</feature>